<dbReference type="RefSeq" id="WP_121647814.1">
    <property type="nucleotide sequence ID" value="NZ_RCUX01000003.1"/>
</dbReference>
<protein>
    <submittedName>
        <fullName evidence="6">TetR/AcrR family transcriptional regulator</fullName>
    </submittedName>
</protein>
<keyword evidence="1" id="KW-0805">Transcription regulation</keyword>
<evidence type="ECO:0000313" key="6">
    <source>
        <dbReference type="EMBL" id="RLP77004.1"/>
    </source>
</evidence>
<accession>A0A3L7AAK7</accession>
<dbReference type="EMBL" id="RCUX01000003">
    <property type="protein sequence ID" value="RLP77004.1"/>
    <property type="molecule type" value="Genomic_DNA"/>
</dbReference>
<dbReference type="AlphaFoldDB" id="A0A3L7AAK7"/>
<dbReference type="InterPro" id="IPR001647">
    <property type="entry name" value="HTH_TetR"/>
</dbReference>
<dbReference type="Proteomes" id="UP000272503">
    <property type="component" value="Unassembled WGS sequence"/>
</dbReference>
<dbReference type="Pfam" id="PF00440">
    <property type="entry name" value="TetR_N"/>
    <property type="match status" value="1"/>
</dbReference>
<dbReference type="InterPro" id="IPR049445">
    <property type="entry name" value="TetR_SbtR-like_C"/>
</dbReference>
<dbReference type="Gene3D" id="1.10.357.10">
    <property type="entry name" value="Tetracycline Repressor, domain 2"/>
    <property type="match status" value="1"/>
</dbReference>
<dbReference type="Pfam" id="PF21597">
    <property type="entry name" value="TetR_C_43"/>
    <property type="match status" value="1"/>
</dbReference>
<keyword evidence="7" id="KW-1185">Reference proteome</keyword>
<evidence type="ECO:0000256" key="4">
    <source>
        <dbReference type="PROSITE-ProRule" id="PRU00335"/>
    </source>
</evidence>
<name>A0A3L7AAK7_9MICO</name>
<evidence type="ECO:0000313" key="7">
    <source>
        <dbReference type="Proteomes" id="UP000272503"/>
    </source>
</evidence>
<feature type="DNA-binding region" description="H-T-H motif" evidence="4">
    <location>
        <begin position="38"/>
        <end position="57"/>
    </location>
</feature>
<sequence>MTAETPQPRPLRADAERNRAILLSVAGELFAENGTGGSLEDVARRAGVGIGTLYRRFPTRDDLIVALYAEQLAHFAVILGDAVRFADQDADRAFRAFVHYSIELQSADRGFSDVILDGYDAPRVFRDEHAAIHAGIAELFRIARTAGALRRDVSDADFPLVLRATAHLGGAPERSDELARLAGLLISALTGDSATPLPER</sequence>
<proteinExistence type="predicted"/>
<evidence type="ECO:0000259" key="5">
    <source>
        <dbReference type="PROSITE" id="PS50977"/>
    </source>
</evidence>
<feature type="domain" description="HTH tetR-type" evidence="5">
    <location>
        <begin position="16"/>
        <end position="75"/>
    </location>
</feature>
<dbReference type="SUPFAM" id="SSF48498">
    <property type="entry name" value="Tetracyclin repressor-like, C-terminal domain"/>
    <property type="match status" value="1"/>
</dbReference>
<dbReference type="InterPro" id="IPR009057">
    <property type="entry name" value="Homeodomain-like_sf"/>
</dbReference>
<dbReference type="PROSITE" id="PS50977">
    <property type="entry name" value="HTH_TETR_2"/>
    <property type="match status" value="1"/>
</dbReference>
<dbReference type="InterPro" id="IPR050109">
    <property type="entry name" value="HTH-type_TetR-like_transc_reg"/>
</dbReference>
<evidence type="ECO:0000256" key="1">
    <source>
        <dbReference type="ARBA" id="ARBA00023015"/>
    </source>
</evidence>
<gene>
    <name evidence="6" type="ORF">D9V32_05100</name>
</gene>
<evidence type="ECO:0000256" key="2">
    <source>
        <dbReference type="ARBA" id="ARBA00023125"/>
    </source>
</evidence>
<dbReference type="InterPro" id="IPR036271">
    <property type="entry name" value="Tet_transcr_reg_TetR-rel_C_sf"/>
</dbReference>
<dbReference type="GO" id="GO:0000976">
    <property type="term" value="F:transcription cis-regulatory region binding"/>
    <property type="evidence" value="ECO:0007669"/>
    <property type="project" value="TreeGrafter"/>
</dbReference>
<dbReference type="PANTHER" id="PTHR30055">
    <property type="entry name" value="HTH-TYPE TRANSCRIPTIONAL REGULATOR RUTR"/>
    <property type="match status" value="1"/>
</dbReference>
<keyword evidence="2 4" id="KW-0238">DNA-binding</keyword>
<dbReference type="SUPFAM" id="SSF46689">
    <property type="entry name" value="Homeodomain-like"/>
    <property type="match status" value="1"/>
</dbReference>
<keyword evidence="3" id="KW-0804">Transcription</keyword>
<dbReference type="GO" id="GO:0003700">
    <property type="term" value="F:DNA-binding transcription factor activity"/>
    <property type="evidence" value="ECO:0007669"/>
    <property type="project" value="TreeGrafter"/>
</dbReference>
<comment type="caution">
    <text evidence="6">The sequence shown here is derived from an EMBL/GenBank/DDBJ whole genome shotgun (WGS) entry which is preliminary data.</text>
</comment>
<reference evidence="6 7" key="1">
    <citation type="submission" date="2018-10" db="EMBL/GenBank/DDBJ databases">
        <authorList>
            <person name="Li J."/>
        </authorList>
    </citation>
    <scope>NUCLEOTIDE SEQUENCE [LARGE SCALE GENOMIC DNA]</scope>
    <source>
        <strain evidence="6 7">IF 016277</strain>
    </source>
</reference>
<evidence type="ECO:0000256" key="3">
    <source>
        <dbReference type="ARBA" id="ARBA00023163"/>
    </source>
</evidence>
<dbReference type="PRINTS" id="PR00455">
    <property type="entry name" value="HTHTETR"/>
</dbReference>
<dbReference type="OrthoDB" id="3192968at2"/>
<dbReference type="PANTHER" id="PTHR30055:SF234">
    <property type="entry name" value="HTH-TYPE TRANSCRIPTIONAL REGULATOR BETI"/>
    <property type="match status" value="1"/>
</dbReference>
<organism evidence="6 7">
    <name type="scientific">Mycetocola tolaasinivorans</name>
    <dbReference type="NCBI Taxonomy" id="76635"/>
    <lineage>
        <taxon>Bacteria</taxon>
        <taxon>Bacillati</taxon>
        <taxon>Actinomycetota</taxon>
        <taxon>Actinomycetes</taxon>
        <taxon>Micrococcales</taxon>
        <taxon>Microbacteriaceae</taxon>
        <taxon>Mycetocola</taxon>
    </lineage>
</organism>